<dbReference type="OrthoDB" id="4731035at2"/>
<dbReference type="RefSeq" id="WP_083085372.1">
    <property type="nucleotide sequence ID" value="NZ_AP022583.1"/>
</dbReference>
<reference evidence="1 4" key="2">
    <citation type="journal article" date="2019" name="Emerg. Microbes Infect.">
        <title>Comprehensive subspecies identification of 175 nontuberculous mycobacteria species based on 7547 genomic profiles.</title>
        <authorList>
            <person name="Matsumoto Y."/>
            <person name="Kinjo T."/>
            <person name="Motooka D."/>
            <person name="Nabeya D."/>
            <person name="Jung N."/>
            <person name="Uechi K."/>
            <person name="Horii T."/>
            <person name="Iida T."/>
            <person name="Fujita J."/>
            <person name="Nakamura S."/>
        </authorList>
    </citation>
    <scope>NUCLEOTIDE SEQUENCE [LARGE SCALE GENOMIC DNA]</scope>
    <source>
        <strain evidence="1 4">JCM 16367</strain>
    </source>
</reference>
<proteinExistence type="predicted"/>
<sequence>MGSAAPPVACYLAEWYRPEVTHHPLDDTVAKLDAVAATMRVEGSLVELLVTLAVPTDEVIYGVFAAPSPDIVVQVCRRAGIPLERLSSDVAAHIMRLARD</sequence>
<protein>
    <submittedName>
        <fullName evidence="1">Uncharacterized protein</fullName>
    </submittedName>
</protein>
<reference evidence="1" key="3">
    <citation type="submission" date="2020-02" db="EMBL/GenBank/DDBJ databases">
        <authorList>
            <person name="Matsumoto Y."/>
            <person name="Motooka D."/>
            <person name="Nakamura S."/>
        </authorList>
    </citation>
    <scope>NUCLEOTIDE SEQUENCE</scope>
    <source>
        <strain evidence="1">JCM 16367</strain>
    </source>
</reference>
<evidence type="ECO:0000313" key="1">
    <source>
        <dbReference type="EMBL" id="BBY05828.1"/>
    </source>
</evidence>
<organism evidence="1 4">
    <name type="scientific">Mycobacterium noviomagense</name>
    <dbReference type="NCBI Taxonomy" id="459858"/>
    <lineage>
        <taxon>Bacteria</taxon>
        <taxon>Bacillati</taxon>
        <taxon>Actinomycetota</taxon>
        <taxon>Actinomycetes</taxon>
        <taxon>Mycobacteriales</taxon>
        <taxon>Mycobacteriaceae</taxon>
        <taxon>Mycobacterium</taxon>
    </lineage>
</organism>
<reference evidence="2 3" key="1">
    <citation type="submission" date="2017-02" db="EMBL/GenBank/DDBJ databases">
        <title>The new phylogeny of genus Mycobacterium.</title>
        <authorList>
            <person name="Tortoli E."/>
            <person name="Trovato A."/>
            <person name="Cirillo D.M."/>
        </authorList>
    </citation>
    <scope>NUCLEOTIDE SEQUENCE [LARGE SCALE GENOMIC DNA]</scope>
    <source>
        <strain evidence="2 3">DSM 45145</strain>
    </source>
</reference>
<keyword evidence="3" id="KW-1185">Reference proteome</keyword>
<dbReference type="EMBL" id="MVIC01000003">
    <property type="protein sequence ID" value="ORB17727.1"/>
    <property type="molecule type" value="Genomic_DNA"/>
</dbReference>
<dbReference type="AlphaFoldDB" id="A0A7I7PB70"/>
<dbReference type="Proteomes" id="UP000192374">
    <property type="component" value="Unassembled WGS sequence"/>
</dbReference>
<dbReference type="KEGG" id="mnv:MNVI_11460"/>
<accession>A0A7I7PB70</accession>
<dbReference type="EMBL" id="AP022583">
    <property type="protein sequence ID" value="BBY05828.1"/>
    <property type="molecule type" value="Genomic_DNA"/>
</dbReference>
<dbReference type="Proteomes" id="UP000466894">
    <property type="component" value="Chromosome"/>
</dbReference>
<name>A0A7I7PB70_9MYCO</name>
<evidence type="ECO:0000313" key="3">
    <source>
        <dbReference type="Proteomes" id="UP000192374"/>
    </source>
</evidence>
<evidence type="ECO:0000313" key="2">
    <source>
        <dbReference type="EMBL" id="ORB17727.1"/>
    </source>
</evidence>
<gene>
    <name evidence="2" type="ORF">BST37_03050</name>
    <name evidence="1" type="ORF">MNVI_11460</name>
</gene>
<evidence type="ECO:0000313" key="4">
    <source>
        <dbReference type="Proteomes" id="UP000466894"/>
    </source>
</evidence>